<evidence type="ECO:0000256" key="1">
    <source>
        <dbReference type="SAM" id="Phobius"/>
    </source>
</evidence>
<keyword evidence="1" id="KW-0472">Membrane</keyword>
<evidence type="ECO:0000313" key="3">
    <source>
        <dbReference type="Proteomes" id="UP000586305"/>
    </source>
</evidence>
<feature type="transmembrane region" description="Helical" evidence="1">
    <location>
        <begin position="29"/>
        <end position="50"/>
    </location>
</feature>
<keyword evidence="1" id="KW-1133">Transmembrane helix</keyword>
<accession>A0A849V7F5</accession>
<dbReference type="Proteomes" id="UP000586305">
    <property type="component" value="Unassembled WGS sequence"/>
</dbReference>
<organism evidence="2 3">
    <name type="scientific">Pseudoalteromonas caenipelagi</name>
    <dbReference type="NCBI Taxonomy" id="2726988"/>
    <lineage>
        <taxon>Bacteria</taxon>
        <taxon>Pseudomonadati</taxon>
        <taxon>Pseudomonadota</taxon>
        <taxon>Gammaproteobacteria</taxon>
        <taxon>Alteromonadales</taxon>
        <taxon>Pseudoalteromonadaceae</taxon>
        <taxon>Pseudoalteromonas</taxon>
    </lineage>
</organism>
<proteinExistence type="predicted"/>
<dbReference type="EMBL" id="JABBPG010000001">
    <property type="protein sequence ID" value="NOU49156.1"/>
    <property type="molecule type" value="Genomic_DNA"/>
</dbReference>
<reference evidence="2 3" key="1">
    <citation type="submission" date="2020-04" db="EMBL/GenBank/DDBJ databases">
        <title>Pseudoalteromonas caenipelagi sp. nov., isolated from a tidal flat.</title>
        <authorList>
            <person name="Park S."/>
            <person name="Yoon J.-H."/>
        </authorList>
    </citation>
    <scope>NUCLEOTIDE SEQUENCE [LARGE SCALE GENOMIC DNA]</scope>
    <source>
        <strain evidence="2 3">JBTF-M23</strain>
    </source>
</reference>
<gene>
    <name evidence="2" type="ORF">HG263_01135</name>
</gene>
<keyword evidence="3" id="KW-1185">Reference proteome</keyword>
<feature type="transmembrane region" description="Helical" evidence="1">
    <location>
        <begin position="56"/>
        <end position="74"/>
    </location>
</feature>
<keyword evidence="1" id="KW-0812">Transmembrane</keyword>
<protein>
    <submittedName>
        <fullName evidence="2">Uncharacterized protein</fullName>
    </submittedName>
</protein>
<dbReference type="RefSeq" id="WP_171624250.1">
    <property type="nucleotide sequence ID" value="NZ_JABBPG010000001.1"/>
</dbReference>
<evidence type="ECO:0000313" key="2">
    <source>
        <dbReference type="EMBL" id="NOU49156.1"/>
    </source>
</evidence>
<sequence>MDLNTLTKYIKMALDLLFVKDPVATSMGVLFGCILHLLLAIVSLFVSPAAAVTEELSKINIAYLIALGIFILNWKNFLHRPKISYEAEYAIALLKQGQSEGLISKTDARLQYKRIVTDEIDKLVDSMNNAKE</sequence>
<comment type="caution">
    <text evidence="2">The sequence shown here is derived from an EMBL/GenBank/DDBJ whole genome shotgun (WGS) entry which is preliminary data.</text>
</comment>
<name>A0A849V7F5_9GAMM</name>
<dbReference type="AlphaFoldDB" id="A0A849V7F5"/>